<dbReference type="OMA" id="EYVFGME"/>
<accession>G0U2H1</accession>
<dbReference type="EMBL" id="HE573025">
    <property type="protein sequence ID" value="CCC50474.1"/>
    <property type="molecule type" value="Genomic_DNA"/>
</dbReference>
<feature type="coiled-coil region" evidence="1">
    <location>
        <begin position="15"/>
        <end position="42"/>
    </location>
</feature>
<reference evidence="3" key="1">
    <citation type="journal article" date="2012" name="Proc. Natl. Acad. Sci. U.S.A.">
        <title>Antigenic diversity is generated by distinct evolutionary mechanisms in African trypanosome species.</title>
        <authorList>
            <person name="Jackson A.P."/>
            <person name="Berry A."/>
            <person name="Aslett M."/>
            <person name="Allison H.C."/>
            <person name="Burton P."/>
            <person name="Vavrova-Anderson J."/>
            <person name="Brown R."/>
            <person name="Browne H."/>
            <person name="Corton N."/>
            <person name="Hauser H."/>
            <person name="Gamble J."/>
            <person name="Gilderthorp R."/>
            <person name="Marcello L."/>
            <person name="McQuillan J."/>
            <person name="Otto T.D."/>
            <person name="Quail M.A."/>
            <person name="Sanders M.J."/>
            <person name="van Tonder A."/>
            <person name="Ginger M.L."/>
            <person name="Field M.C."/>
            <person name="Barry J.D."/>
            <person name="Hertz-Fowler C."/>
            <person name="Berriman M."/>
        </authorList>
    </citation>
    <scope>NUCLEOTIDE SEQUENCE</scope>
    <source>
        <strain evidence="3">Y486</strain>
    </source>
</reference>
<dbReference type="VEuPathDB" id="TriTrypDB:TvY486_0902950"/>
<feature type="region of interest" description="Disordered" evidence="2">
    <location>
        <begin position="217"/>
        <end position="249"/>
    </location>
</feature>
<dbReference type="AlphaFoldDB" id="G0U2H1"/>
<evidence type="ECO:0000313" key="3">
    <source>
        <dbReference type="EMBL" id="CCC50474.1"/>
    </source>
</evidence>
<evidence type="ECO:0000256" key="2">
    <source>
        <dbReference type="SAM" id="MobiDB-lite"/>
    </source>
</evidence>
<organism evidence="3">
    <name type="scientific">Trypanosoma vivax (strain Y486)</name>
    <dbReference type="NCBI Taxonomy" id="1055687"/>
    <lineage>
        <taxon>Eukaryota</taxon>
        <taxon>Discoba</taxon>
        <taxon>Euglenozoa</taxon>
        <taxon>Kinetoplastea</taxon>
        <taxon>Metakinetoplastina</taxon>
        <taxon>Trypanosomatida</taxon>
        <taxon>Trypanosomatidae</taxon>
        <taxon>Trypanosoma</taxon>
        <taxon>Duttonella</taxon>
    </lineage>
</organism>
<sequence>MAKSSRSRWKKAHRRQRAQLLKEAVEQRLDRLNAKLQLAATGGLSEVPHQDPETRFHFVNPAIDPRVPHSGRDGNNNCKEVMCESLDFSKPLKLPPPRTNFYGKSDTSAPHPTARCYEVVSATVPVAGHALSVEDVERMRLEEEQNKKTTAAAGHHVVNEEDSDGATDMKEFVLGCNDAEGETTASTRALISGGFLALSGANAKKAKGASDICASKGAEAKAKRQVSKPMAKLAKSKGDTVKKTGVTRR</sequence>
<evidence type="ECO:0000256" key="1">
    <source>
        <dbReference type="SAM" id="Coils"/>
    </source>
</evidence>
<gene>
    <name evidence="3" type="ORF">TVY486_0902950</name>
</gene>
<keyword evidence="1" id="KW-0175">Coiled coil</keyword>
<proteinExistence type="predicted"/>
<protein>
    <submittedName>
        <fullName evidence="3">Uncharacterized protein</fullName>
    </submittedName>
</protein>
<name>G0U2H1_TRYVY</name>